<sequence length="104" mass="11457">MSYIRSLPSYGVFFFAHVPAASDPIALASLYCDLIGGPMHTTFCKLPATRVSKTRVASRFSPTVQFVVVCIATHARQVCKGLQAASNLRAYRVRIAANARRRRV</sequence>
<protein>
    <submittedName>
        <fullName evidence="1">SFRICE_037924</fullName>
    </submittedName>
</protein>
<name>A0A2H1WJU6_SPOFR</name>
<dbReference type="EMBL" id="ODYU01009078">
    <property type="protein sequence ID" value="SOQ53236.1"/>
    <property type="molecule type" value="Genomic_DNA"/>
</dbReference>
<accession>A0A2H1WJU6</accession>
<dbReference type="AlphaFoldDB" id="A0A2H1WJU6"/>
<organism evidence="1">
    <name type="scientific">Spodoptera frugiperda</name>
    <name type="common">Fall armyworm</name>
    <dbReference type="NCBI Taxonomy" id="7108"/>
    <lineage>
        <taxon>Eukaryota</taxon>
        <taxon>Metazoa</taxon>
        <taxon>Ecdysozoa</taxon>
        <taxon>Arthropoda</taxon>
        <taxon>Hexapoda</taxon>
        <taxon>Insecta</taxon>
        <taxon>Pterygota</taxon>
        <taxon>Neoptera</taxon>
        <taxon>Endopterygota</taxon>
        <taxon>Lepidoptera</taxon>
        <taxon>Glossata</taxon>
        <taxon>Ditrysia</taxon>
        <taxon>Noctuoidea</taxon>
        <taxon>Noctuidae</taxon>
        <taxon>Amphipyrinae</taxon>
        <taxon>Spodoptera</taxon>
    </lineage>
</organism>
<reference evidence="1" key="1">
    <citation type="submission" date="2016-07" db="EMBL/GenBank/DDBJ databases">
        <authorList>
            <person name="Bretaudeau A."/>
        </authorList>
    </citation>
    <scope>NUCLEOTIDE SEQUENCE</scope>
    <source>
        <strain evidence="1">Rice</strain>
        <tissue evidence="1">Whole body</tissue>
    </source>
</reference>
<proteinExistence type="predicted"/>
<evidence type="ECO:0000313" key="1">
    <source>
        <dbReference type="EMBL" id="SOQ53236.1"/>
    </source>
</evidence>
<gene>
    <name evidence="1" type="ORF">SFRICE_037924</name>
</gene>